<dbReference type="NCBIfam" id="TIGR00435">
    <property type="entry name" value="cysS"/>
    <property type="match status" value="1"/>
</dbReference>
<keyword evidence="8 12" id="KW-0862">Zinc</keyword>
<evidence type="ECO:0000313" key="15">
    <source>
        <dbReference type="EMBL" id="QDU79559.1"/>
    </source>
</evidence>
<dbReference type="AlphaFoldDB" id="A0A518CK04"/>
<dbReference type="GO" id="GO:0008270">
    <property type="term" value="F:zinc ion binding"/>
    <property type="evidence" value="ECO:0007669"/>
    <property type="project" value="UniProtKB-UniRule"/>
</dbReference>
<dbReference type="SMART" id="SM00840">
    <property type="entry name" value="DALR_2"/>
    <property type="match status" value="1"/>
</dbReference>
<dbReference type="GO" id="GO:0004817">
    <property type="term" value="F:cysteine-tRNA ligase activity"/>
    <property type="evidence" value="ECO:0007669"/>
    <property type="project" value="UniProtKB-UniRule"/>
</dbReference>
<comment type="similarity">
    <text evidence="2 12">Belongs to the class-I aminoacyl-tRNA synthetase family.</text>
</comment>
<evidence type="ECO:0000256" key="10">
    <source>
        <dbReference type="ARBA" id="ARBA00022917"/>
    </source>
</evidence>
<keyword evidence="4 12" id="KW-0963">Cytoplasm</keyword>
<dbReference type="CDD" id="cd00672">
    <property type="entry name" value="CysRS_core"/>
    <property type="match status" value="1"/>
</dbReference>
<dbReference type="Pfam" id="PF09190">
    <property type="entry name" value="DALR_2"/>
    <property type="match status" value="1"/>
</dbReference>
<dbReference type="InterPro" id="IPR015803">
    <property type="entry name" value="Cys-tRNA-ligase"/>
</dbReference>
<feature type="binding site" evidence="12">
    <location>
        <position position="209"/>
    </location>
    <ligand>
        <name>Zn(2+)</name>
        <dbReference type="ChEBI" id="CHEBI:29105"/>
    </ligand>
</feature>
<feature type="short sequence motif" description="'HIGH' region" evidence="12">
    <location>
        <begin position="31"/>
        <end position="41"/>
    </location>
</feature>
<keyword evidence="16" id="KW-1185">Reference proteome</keyword>
<gene>
    <name evidence="12 15" type="primary">cysS</name>
    <name evidence="15" type="ORF">Pla110_12700</name>
</gene>
<evidence type="ECO:0000256" key="8">
    <source>
        <dbReference type="ARBA" id="ARBA00022833"/>
    </source>
</evidence>
<dbReference type="GO" id="GO:0006423">
    <property type="term" value="P:cysteinyl-tRNA aminoacylation"/>
    <property type="evidence" value="ECO:0007669"/>
    <property type="project" value="UniProtKB-UniRule"/>
</dbReference>
<organism evidence="15 16">
    <name type="scientific">Polystyrenella longa</name>
    <dbReference type="NCBI Taxonomy" id="2528007"/>
    <lineage>
        <taxon>Bacteria</taxon>
        <taxon>Pseudomonadati</taxon>
        <taxon>Planctomycetota</taxon>
        <taxon>Planctomycetia</taxon>
        <taxon>Planctomycetales</taxon>
        <taxon>Planctomycetaceae</taxon>
        <taxon>Polystyrenella</taxon>
    </lineage>
</organism>
<sequence length="515" mass="57874">MAVRVYNTLTRDKENFEPVEPGKVNMYLCGPTVYKPAHIGHMVGPVIFDTIKRFLVYSGYDVKFVINITDIDDKLINKANELGTTVEKLAKEMTQDYFDNLETMGVDSVDLFPYATEHIQEMLDMISDLVDKGHAYPLDGDVYFAVEQDDDYGKLSRRNIDEMLAGTRVESADQKRNPADFALWKKSKPNEPAWESPWGAGRPGWHIECSAMSKKHLGETLDIHGGGLDLMFPHHENELAQSECCTGKPFTKYWLHNGLMQAGSQAGKLGGGHDRHGDLSEQKEAQEANKLAGSKGAASVKELFEKHHPETVRFFLLATHYRSPIDFSDERILETGKGLDRFYRLLETYERVSGNSFYDLKASTTKANTVDLSGEPAEFFAELTKLRDRFWEAMEDDFNTGGAIGFLHDMIRLLNGFIAEQKLETEKTAASLDALTTGMTLFKELSNLLGVFIKPIAKEGADDGLANDLMELIISLRASARAEKQWAIADQIRDGLNNLQIVLEDRPEKTSWKRG</sequence>
<dbReference type="KEGG" id="plon:Pla110_12700"/>
<evidence type="ECO:0000256" key="2">
    <source>
        <dbReference type="ARBA" id="ARBA00005594"/>
    </source>
</evidence>
<feature type="domain" description="Cysteinyl-tRNA synthetase class Ia DALR" evidence="14">
    <location>
        <begin position="389"/>
        <end position="460"/>
    </location>
</feature>
<evidence type="ECO:0000256" key="12">
    <source>
        <dbReference type="HAMAP-Rule" id="MF_00041"/>
    </source>
</evidence>
<feature type="region of interest" description="Disordered" evidence="13">
    <location>
        <begin position="265"/>
        <end position="284"/>
    </location>
</feature>
<feature type="binding site" evidence="12">
    <location>
        <position position="234"/>
    </location>
    <ligand>
        <name>Zn(2+)</name>
        <dbReference type="ChEBI" id="CHEBI:29105"/>
    </ligand>
</feature>
<dbReference type="PANTHER" id="PTHR10890:SF3">
    <property type="entry name" value="CYSTEINE--TRNA LIGASE, CYTOPLASMIC"/>
    <property type="match status" value="1"/>
</dbReference>
<dbReference type="InterPro" id="IPR024909">
    <property type="entry name" value="Cys-tRNA/MSH_ligase"/>
</dbReference>
<dbReference type="RefSeq" id="WP_144994253.1">
    <property type="nucleotide sequence ID" value="NZ_CP036281.1"/>
</dbReference>
<keyword evidence="10 12" id="KW-0648">Protein biosynthesis</keyword>
<dbReference type="InterPro" id="IPR015273">
    <property type="entry name" value="Cys-tRNA-synt_Ia_DALR"/>
</dbReference>
<dbReference type="InterPro" id="IPR009080">
    <property type="entry name" value="tRNAsynth_Ia_anticodon-bd"/>
</dbReference>
<dbReference type="InterPro" id="IPR032678">
    <property type="entry name" value="tRNA-synt_1_cat_dom"/>
</dbReference>
<evidence type="ECO:0000256" key="13">
    <source>
        <dbReference type="SAM" id="MobiDB-lite"/>
    </source>
</evidence>
<dbReference type="OrthoDB" id="9815130at2"/>
<dbReference type="HAMAP" id="MF_00041">
    <property type="entry name" value="Cys_tRNA_synth"/>
    <property type="match status" value="1"/>
</dbReference>
<dbReference type="SUPFAM" id="SSF47323">
    <property type="entry name" value="Anticodon-binding domain of a subclass of class I aminoacyl-tRNA synthetases"/>
    <property type="match status" value="1"/>
</dbReference>
<dbReference type="InterPro" id="IPR014729">
    <property type="entry name" value="Rossmann-like_a/b/a_fold"/>
</dbReference>
<evidence type="ECO:0000256" key="11">
    <source>
        <dbReference type="ARBA" id="ARBA00023146"/>
    </source>
</evidence>
<dbReference type="Gene3D" id="3.40.50.620">
    <property type="entry name" value="HUPs"/>
    <property type="match status" value="1"/>
</dbReference>
<protein>
    <recommendedName>
        <fullName evidence="12">Cysteine--tRNA ligase</fullName>
        <ecNumber evidence="12">6.1.1.16</ecNumber>
    </recommendedName>
    <alternativeName>
        <fullName evidence="12">Cysteinyl-tRNA synthetase</fullName>
        <shortName evidence="12">CysRS</shortName>
    </alternativeName>
</protein>
<evidence type="ECO:0000259" key="14">
    <source>
        <dbReference type="SMART" id="SM00840"/>
    </source>
</evidence>
<dbReference type="PRINTS" id="PR00983">
    <property type="entry name" value="TRNASYNTHCYS"/>
</dbReference>
<feature type="binding site" evidence="12">
    <location>
        <position position="238"/>
    </location>
    <ligand>
        <name>Zn(2+)</name>
        <dbReference type="ChEBI" id="CHEBI:29105"/>
    </ligand>
</feature>
<comment type="subcellular location">
    <subcellularLocation>
        <location evidence="1 12">Cytoplasm</location>
    </subcellularLocation>
</comment>
<reference evidence="15 16" key="1">
    <citation type="submission" date="2019-02" db="EMBL/GenBank/DDBJ databases">
        <title>Deep-cultivation of Planctomycetes and their phenomic and genomic characterization uncovers novel biology.</title>
        <authorList>
            <person name="Wiegand S."/>
            <person name="Jogler M."/>
            <person name="Boedeker C."/>
            <person name="Pinto D."/>
            <person name="Vollmers J."/>
            <person name="Rivas-Marin E."/>
            <person name="Kohn T."/>
            <person name="Peeters S.H."/>
            <person name="Heuer A."/>
            <person name="Rast P."/>
            <person name="Oberbeckmann S."/>
            <person name="Bunk B."/>
            <person name="Jeske O."/>
            <person name="Meyerdierks A."/>
            <person name="Storesund J.E."/>
            <person name="Kallscheuer N."/>
            <person name="Luecker S."/>
            <person name="Lage O.M."/>
            <person name="Pohl T."/>
            <person name="Merkel B.J."/>
            <person name="Hornburger P."/>
            <person name="Mueller R.-W."/>
            <person name="Bruemmer F."/>
            <person name="Labrenz M."/>
            <person name="Spormann A.M."/>
            <person name="Op den Camp H."/>
            <person name="Overmann J."/>
            <person name="Amann R."/>
            <person name="Jetten M.S.M."/>
            <person name="Mascher T."/>
            <person name="Medema M.H."/>
            <person name="Devos D.P."/>
            <person name="Kaster A.-K."/>
            <person name="Ovreas L."/>
            <person name="Rohde M."/>
            <person name="Galperin M.Y."/>
            <person name="Jogler C."/>
        </authorList>
    </citation>
    <scope>NUCLEOTIDE SEQUENCE [LARGE SCALE GENOMIC DNA]</scope>
    <source>
        <strain evidence="15 16">Pla110</strain>
    </source>
</reference>
<dbReference type="EC" id="6.1.1.16" evidence="12"/>
<comment type="subunit">
    <text evidence="3 12">Monomer.</text>
</comment>
<dbReference type="GO" id="GO:0005524">
    <property type="term" value="F:ATP binding"/>
    <property type="evidence" value="ECO:0007669"/>
    <property type="project" value="UniProtKB-UniRule"/>
</dbReference>
<evidence type="ECO:0000256" key="7">
    <source>
        <dbReference type="ARBA" id="ARBA00022741"/>
    </source>
</evidence>
<evidence type="ECO:0000256" key="6">
    <source>
        <dbReference type="ARBA" id="ARBA00022723"/>
    </source>
</evidence>
<keyword evidence="7 12" id="KW-0547">Nucleotide-binding</keyword>
<proteinExistence type="inferred from homology"/>
<dbReference type="Proteomes" id="UP000317178">
    <property type="component" value="Chromosome"/>
</dbReference>
<dbReference type="SUPFAM" id="SSF52374">
    <property type="entry name" value="Nucleotidylyl transferase"/>
    <property type="match status" value="1"/>
</dbReference>
<keyword evidence="6 12" id="KW-0479">Metal-binding</keyword>
<feature type="compositionally biased region" description="Basic and acidic residues" evidence="13">
    <location>
        <begin position="271"/>
        <end position="284"/>
    </location>
</feature>
<evidence type="ECO:0000256" key="4">
    <source>
        <dbReference type="ARBA" id="ARBA00022490"/>
    </source>
</evidence>
<comment type="cofactor">
    <cofactor evidence="12">
        <name>Zn(2+)</name>
        <dbReference type="ChEBI" id="CHEBI:29105"/>
    </cofactor>
    <text evidence="12">Binds 1 zinc ion per subunit.</text>
</comment>
<dbReference type="Gene3D" id="1.20.120.1910">
    <property type="entry name" value="Cysteine-tRNA ligase, C-terminal anti-codon recognition domain"/>
    <property type="match status" value="1"/>
</dbReference>
<evidence type="ECO:0000256" key="5">
    <source>
        <dbReference type="ARBA" id="ARBA00022598"/>
    </source>
</evidence>
<accession>A0A518CK04</accession>
<dbReference type="GO" id="GO:0005829">
    <property type="term" value="C:cytosol"/>
    <property type="evidence" value="ECO:0007669"/>
    <property type="project" value="TreeGrafter"/>
</dbReference>
<feature type="binding site" evidence="12">
    <location>
        <position position="29"/>
    </location>
    <ligand>
        <name>Zn(2+)</name>
        <dbReference type="ChEBI" id="CHEBI:29105"/>
    </ligand>
</feature>
<comment type="caution">
    <text evidence="12">Lacks conserved residue(s) required for the propagation of feature annotation.</text>
</comment>
<evidence type="ECO:0000256" key="9">
    <source>
        <dbReference type="ARBA" id="ARBA00022840"/>
    </source>
</evidence>
<keyword evidence="11 12" id="KW-0030">Aminoacyl-tRNA synthetase</keyword>
<name>A0A518CK04_9PLAN</name>
<evidence type="ECO:0000313" key="16">
    <source>
        <dbReference type="Proteomes" id="UP000317178"/>
    </source>
</evidence>
<evidence type="ECO:0000256" key="1">
    <source>
        <dbReference type="ARBA" id="ARBA00004496"/>
    </source>
</evidence>
<dbReference type="EMBL" id="CP036281">
    <property type="protein sequence ID" value="QDU79559.1"/>
    <property type="molecule type" value="Genomic_DNA"/>
</dbReference>
<comment type="catalytic activity">
    <reaction evidence="12">
        <text>tRNA(Cys) + L-cysteine + ATP = L-cysteinyl-tRNA(Cys) + AMP + diphosphate</text>
        <dbReference type="Rhea" id="RHEA:17773"/>
        <dbReference type="Rhea" id="RHEA-COMP:9661"/>
        <dbReference type="Rhea" id="RHEA-COMP:9679"/>
        <dbReference type="ChEBI" id="CHEBI:30616"/>
        <dbReference type="ChEBI" id="CHEBI:33019"/>
        <dbReference type="ChEBI" id="CHEBI:35235"/>
        <dbReference type="ChEBI" id="CHEBI:78442"/>
        <dbReference type="ChEBI" id="CHEBI:78517"/>
        <dbReference type="ChEBI" id="CHEBI:456215"/>
        <dbReference type="EC" id="6.1.1.16"/>
    </reaction>
</comment>
<dbReference type="Pfam" id="PF01406">
    <property type="entry name" value="tRNA-synt_1e"/>
    <property type="match status" value="1"/>
</dbReference>
<evidence type="ECO:0000256" key="3">
    <source>
        <dbReference type="ARBA" id="ARBA00011245"/>
    </source>
</evidence>
<keyword evidence="9 12" id="KW-0067">ATP-binding</keyword>
<dbReference type="PANTHER" id="PTHR10890">
    <property type="entry name" value="CYSTEINYL-TRNA SYNTHETASE"/>
    <property type="match status" value="1"/>
</dbReference>
<keyword evidence="5 12" id="KW-0436">Ligase</keyword>